<evidence type="ECO:0000313" key="3">
    <source>
        <dbReference type="Proteomes" id="UP001597045"/>
    </source>
</evidence>
<dbReference type="PANTHER" id="PTHR37461">
    <property type="entry name" value="ANTI-SIGMA-K FACTOR RSKA"/>
    <property type="match status" value="1"/>
</dbReference>
<evidence type="ECO:0000259" key="1">
    <source>
        <dbReference type="Pfam" id="PF10099"/>
    </source>
</evidence>
<proteinExistence type="predicted"/>
<dbReference type="Proteomes" id="UP001597045">
    <property type="component" value="Unassembled WGS sequence"/>
</dbReference>
<dbReference type="PANTHER" id="PTHR37461:SF1">
    <property type="entry name" value="ANTI-SIGMA-K FACTOR RSKA"/>
    <property type="match status" value="1"/>
</dbReference>
<dbReference type="Pfam" id="PF10099">
    <property type="entry name" value="RskA_C"/>
    <property type="match status" value="1"/>
</dbReference>
<name>A0ABW3MR94_9PSEU</name>
<dbReference type="InterPro" id="IPR018764">
    <property type="entry name" value="RskA_C"/>
</dbReference>
<gene>
    <name evidence="2" type="ORF">ACFQ1S_43655</name>
</gene>
<comment type="caution">
    <text evidence="2">The sequence shown here is derived from an EMBL/GenBank/DDBJ whole genome shotgun (WGS) entry which is preliminary data.</text>
</comment>
<organism evidence="2 3">
    <name type="scientific">Kibdelosporangium lantanae</name>
    <dbReference type="NCBI Taxonomy" id="1497396"/>
    <lineage>
        <taxon>Bacteria</taxon>
        <taxon>Bacillati</taxon>
        <taxon>Actinomycetota</taxon>
        <taxon>Actinomycetes</taxon>
        <taxon>Pseudonocardiales</taxon>
        <taxon>Pseudonocardiaceae</taxon>
        <taxon>Kibdelosporangium</taxon>
    </lineage>
</organism>
<protein>
    <submittedName>
        <fullName evidence="2">Anti-sigma factor</fullName>
    </submittedName>
</protein>
<feature type="domain" description="Anti-sigma K factor RskA C-terminal" evidence="1">
    <location>
        <begin position="3"/>
        <end position="135"/>
    </location>
</feature>
<reference evidence="3" key="1">
    <citation type="journal article" date="2019" name="Int. J. Syst. Evol. Microbiol.">
        <title>The Global Catalogue of Microorganisms (GCM) 10K type strain sequencing project: providing services to taxonomists for standard genome sequencing and annotation.</title>
        <authorList>
            <consortium name="The Broad Institute Genomics Platform"/>
            <consortium name="The Broad Institute Genome Sequencing Center for Infectious Disease"/>
            <person name="Wu L."/>
            <person name="Ma J."/>
        </authorList>
    </citation>
    <scope>NUCLEOTIDE SEQUENCE [LARGE SCALE GENOMIC DNA]</scope>
    <source>
        <strain evidence="3">JCM 31486</strain>
    </source>
</reference>
<accession>A0ABW3MR94</accession>
<feature type="non-terminal residue" evidence="2">
    <location>
        <position position="1"/>
    </location>
</feature>
<evidence type="ECO:0000313" key="2">
    <source>
        <dbReference type="EMBL" id="MFD1051979.1"/>
    </source>
</evidence>
<dbReference type="InterPro" id="IPR051474">
    <property type="entry name" value="Anti-sigma-K/W_factor"/>
</dbReference>
<sequence>IAAAGVAAAVSFGITWYNQASRLDDEIAQNQSQLDRINTILGAPDAQTVHGTGGTLTVVMSHSANGMVITAHNLQAPTPAESLQAWSVTTNRQKIPLGLLNSSSGTILVPDLAQAADISYVAITLEPRGGATTPSSHVVATANVT</sequence>
<dbReference type="EMBL" id="JBHTIS010004032">
    <property type="protein sequence ID" value="MFD1051979.1"/>
    <property type="molecule type" value="Genomic_DNA"/>
</dbReference>
<keyword evidence="3" id="KW-1185">Reference proteome</keyword>